<organism evidence="8 9">
    <name type="scientific">Embleya hyalina</name>
    <dbReference type="NCBI Taxonomy" id="516124"/>
    <lineage>
        <taxon>Bacteria</taxon>
        <taxon>Bacillati</taxon>
        <taxon>Actinomycetota</taxon>
        <taxon>Actinomycetes</taxon>
        <taxon>Kitasatosporales</taxon>
        <taxon>Streptomycetaceae</taxon>
        <taxon>Embleya</taxon>
    </lineage>
</organism>
<evidence type="ECO:0000313" key="9">
    <source>
        <dbReference type="Proteomes" id="UP000286931"/>
    </source>
</evidence>
<keyword evidence="2 6" id="KW-0812">Transmembrane</keyword>
<proteinExistence type="predicted"/>
<dbReference type="InterPro" id="IPR049453">
    <property type="entry name" value="Memb_transporter_dom"/>
</dbReference>
<evidence type="ECO:0000256" key="3">
    <source>
        <dbReference type="ARBA" id="ARBA00022989"/>
    </source>
</evidence>
<feature type="domain" description="Integral membrane bound transporter" evidence="7">
    <location>
        <begin position="192"/>
        <end position="321"/>
    </location>
</feature>
<keyword evidence="4 6" id="KW-0472">Membrane</keyword>
<dbReference type="AlphaFoldDB" id="A0A401YV85"/>
<evidence type="ECO:0000256" key="2">
    <source>
        <dbReference type="ARBA" id="ARBA00022692"/>
    </source>
</evidence>
<dbReference type="OrthoDB" id="3214226at2"/>
<feature type="transmembrane region" description="Helical" evidence="6">
    <location>
        <begin position="30"/>
        <end position="46"/>
    </location>
</feature>
<comment type="subcellular location">
    <subcellularLocation>
        <location evidence="1">Membrane</location>
        <topology evidence="1">Multi-pass membrane protein</topology>
    </subcellularLocation>
</comment>
<protein>
    <submittedName>
        <fullName evidence="8">Membrane protein</fullName>
    </submittedName>
</protein>
<dbReference type="Pfam" id="PF13515">
    <property type="entry name" value="FUSC_2"/>
    <property type="match status" value="1"/>
</dbReference>
<feature type="region of interest" description="Disordered" evidence="5">
    <location>
        <begin position="446"/>
        <end position="467"/>
    </location>
</feature>
<dbReference type="GO" id="GO:0016020">
    <property type="term" value="C:membrane"/>
    <property type="evidence" value="ECO:0007669"/>
    <property type="project" value="UniProtKB-SubCell"/>
</dbReference>
<reference evidence="8 9" key="1">
    <citation type="submission" date="2018-12" db="EMBL/GenBank/DDBJ databases">
        <title>Draft genome sequence of Embleya hyalina NBRC 13850T.</title>
        <authorList>
            <person name="Komaki H."/>
            <person name="Hosoyama A."/>
            <person name="Kimura A."/>
            <person name="Ichikawa N."/>
            <person name="Tamura T."/>
        </authorList>
    </citation>
    <scope>NUCLEOTIDE SEQUENCE [LARGE SCALE GENOMIC DNA]</scope>
    <source>
        <strain evidence="8 9">NBRC 13850</strain>
    </source>
</reference>
<accession>A0A401YV85</accession>
<gene>
    <name evidence="8" type="ORF">EHYA_06196</name>
</gene>
<feature type="transmembrane region" description="Helical" evidence="6">
    <location>
        <begin position="309"/>
        <end position="329"/>
    </location>
</feature>
<evidence type="ECO:0000259" key="7">
    <source>
        <dbReference type="Pfam" id="PF13515"/>
    </source>
</evidence>
<comment type="caution">
    <text evidence="8">The sequence shown here is derived from an EMBL/GenBank/DDBJ whole genome shotgun (WGS) entry which is preliminary data.</text>
</comment>
<evidence type="ECO:0000256" key="4">
    <source>
        <dbReference type="ARBA" id="ARBA00023136"/>
    </source>
</evidence>
<feature type="transmembrane region" description="Helical" evidence="6">
    <location>
        <begin position="244"/>
        <end position="267"/>
    </location>
</feature>
<keyword evidence="3 6" id="KW-1133">Transmembrane helix</keyword>
<dbReference type="EMBL" id="BIFH01000028">
    <property type="protein sequence ID" value="GCD98489.1"/>
    <property type="molecule type" value="Genomic_DNA"/>
</dbReference>
<name>A0A401YV85_9ACTN</name>
<dbReference type="RefSeq" id="WP_126640396.1">
    <property type="nucleotide sequence ID" value="NZ_BIFH01000028.1"/>
</dbReference>
<evidence type="ECO:0000256" key="5">
    <source>
        <dbReference type="SAM" id="MobiDB-lite"/>
    </source>
</evidence>
<feature type="transmembrane region" description="Helical" evidence="6">
    <location>
        <begin position="279"/>
        <end position="297"/>
    </location>
</feature>
<feature type="transmembrane region" description="Helical" evidence="6">
    <location>
        <begin position="7"/>
        <end position="24"/>
    </location>
</feature>
<feature type="transmembrane region" description="Helical" evidence="6">
    <location>
        <begin position="106"/>
        <end position="126"/>
    </location>
</feature>
<feature type="region of interest" description="Disordered" evidence="5">
    <location>
        <begin position="159"/>
        <end position="179"/>
    </location>
</feature>
<sequence length="501" mass="51987">MESPRATTVAMVSVLAAYGSALLLQRAAHLHADIVVATVVIALTLARAQRDADPLDRALAGLVLPPVAMLAAEIGALIPRHPAVGGTLFTLAMATTVELRRFAPRVAAAGNVAALPLVASLILPAVGTRPPDHTHTLWVGLSTLVTAVWVGAVHQVVASPRPGPRPTGAPAPTGPRRRLAPSTRMALQTGLALGAAFTLGHRFWPTHWSWAVLTTYLVCAGTRGRGDALHRGVLRTAGAAAGTLLATVLGGTFAAHDAGAVPVMFALLALGSWLRTIDYAYWAACVTAVLSLLYGYFGQPAPDLLVDRLAAILLGAALGVAAAWLILPIRTVDILRRRVADALAALTPILAGPPGISGTPPPSDHPVHRFDAAVAALHPLEPALRAHHRLVRRRRPGPHPVQAIDAVRACVGPAHRLAEAAPGHTPTAEARTAVAANVGAVRRAIGRRPGTPYRPLPTTRGTPGNPLADLDAALACLATIFRPAAPRPANKHPDEAERAPG</sequence>
<feature type="transmembrane region" description="Helical" evidence="6">
    <location>
        <begin position="58"/>
        <end position="77"/>
    </location>
</feature>
<evidence type="ECO:0000256" key="6">
    <source>
        <dbReference type="SAM" id="Phobius"/>
    </source>
</evidence>
<dbReference type="Proteomes" id="UP000286931">
    <property type="component" value="Unassembled WGS sequence"/>
</dbReference>
<keyword evidence="9" id="KW-1185">Reference proteome</keyword>
<evidence type="ECO:0000313" key="8">
    <source>
        <dbReference type="EMBL" id="GCD98489.1"/>
    </source>
</evidence>
<feature type="compositionally biased region" description="Pro residues" evidence="5">
    <location>
        <begin position="161"/>
        <end position="173"/>
    </location>
</feature>
<feature type="transmembrane region" description="Helical" evidence="6">
    <location>
        <begin position="138"/>
        <end position="157"/>
    </location>
</feature>
<evidence type="ECO:0000256" key="1">
    <source>
        <dbReference type="ARBA" id="ARBA00004141"/>
    </source>
</evidence>